<dbReference type="AlphaFoldDB" id="A0A9P8C7H7"/>
<organism evidence="1 2">
    <name type="scientific">Amylocarpus encephaloides</name>
    <dbReference type="NCBI Taxonomy" id="45428"/>
    <lineage>
        <taxon>Eukaryota</taxon>
        <taxon>Fungi</taxon>
        <taxon>Dikarya</taxon>
        <taxon>Ascomycota</taxon>
        <taxon>Pezizomycotina</taxon>
        <taxon>Leotiomycetes</taxon>
        <taxon>Helotiales</taxon>
        <taxon>Helotiales incertae sedis</taxon>
        <taxon>Amylocarpus</taxon>
    </lineage>
</organism>
<reference evidence="1" key="1">
    <citation type="journal article" date="2021" name="IMA Fungus">
        <title>Genomic characterization of three marine fungi, including Emericellopsis atlantica sp. nov. with signatures of a generalist lifestyle and marine biomass degradation.</title>
        <authorList>
            <person name="Hagestad O.C."/>
            <person name="Hou L."/>
            <person name="Andersen J.H."/>
            <person name="Hansen E.H."/>
            <person name="Altermark B."/>
            <person name="Li C."/>
            <person name="Kuhnert E."/>
            <person name="Cox R.J."/>
            <person name="Crous P.W."/>
            <person name="Spatafora J.W."/>
            <person name="Lail K."/>
            <person name="Amirebrahimi M."/>
            <person name="Lipzen A."/>
            <person name="Pangilinan J."/>
            <person name="Andreopoulos W."/>
            <person name="Hayes R.D."/>
            <person name="Ng V."/>
            <person name="Grigoriev I.V."/>
            <person name="Jackson S.A."/>
            <person name="Sutton T.D.S."/>
            <person name="Dobson A.D.W."/>
            <person name="Rama T."/>
        </authorList>
    </citation>
    <scope>NUCLEOTIDE SEQUENCE</scope>
    <source>
        <strain evidence="1">TRa018bII</strain>
    </source>
</reference>
<name>A0A9P8C7H7_9HELO</name>
<dbReference type="EMBL" id="MU251409">
    <property type="protein sequence ID" value="KAG9236355.1"/>
    <property type="molecule type" value="Genomic_DNA"/>
</dbReference>
<keyword evidence="2" id="KW-1185">Reference proteome</keyword>
<evidence type="ECO:0000313" key="2">
    <source>
        <dbReference type="Proteomes" id="UP000824998"/>
    </source>
</evidence>
<sequence length="204" mass="23597">MDGKLPSGTVTEHFSPLFRNVYGPPDPTNFFPFYTDFKRLMTTVYNQDIVPVYHFTFIEMATKLNYLLYCEQNDENSIKARVRMVDRREIGASWTQMAFKFFEKAGISEILTLVSNSEISSVSDEDVARRWMKVKLKSWFIACWALFCNQQIEKYWVNKGLKYADLGLDVSKFVADVGEPGQGSTLPEFEGWSLHDEDEVMDGF</sequence>
<gene>
    <name evidence="1" type="ORF">BJ875DRAFT_482350</name>
</gene>
<accession>A0A9P8C7H7</accession>
<evidence type="ECO:0000313" key="1">
    <source>
        <dbReference type="EMBL" id="KAG9236355.1"/>
    </source>
</evidence>
<proteinExistence type="predicted"/>
<protein>
    <submittedName>
        <fullName evidence="1">Uncharacterized protein</fullName>
    </submittedName>
</protein>
<dbReference type="Proteomes" id="UP000824998">
    <property type="component" value="Unassembled WGS sequence"/>
</dbReference>
<comment type="caution">
    <text evidence="1">The sequence shown here is derived from an EMBL/GenBank/DDBJ whole genome shotgun (WGS) entry which is preliminary data.</text>
</comment>
<dbReference type="OrthoDB" id="268428at2759"/>